<dbReference type="Proteomes" id="UP001620626">
    <property type="component" value="Unassembled WGS sequence"/>
</dbReference>
<evidence type="ECO:0000313" key="1">
    <source>
        <dbReference type="EMBL" id="KAL3096559.1"/>
    </source>
</evidence>
<dbReference type="AlphaFoldDB" id="A0ABD2K180"/>
<evidence type="ECO:0000313" key="2">
    <source>
        <dbReference type="Proteomes" id="UP001620626"/>
    </source>
</evidence>
<organism evidence="1 2">
    <name type="scientific">Heterodera trifolii</name>
    <dbReference type="NCBI Taxonomy" id="157864"/>
    <lineage>
        <taxon>Eukaryota</taxon>
        <taxon>Metazoa</taxon>
        <taxon>Ecdysozoa</taxon>
        <taxon>Nematoda</taxon>
        <taxon>Chromadorea</taxon>
        <taxon>Rhabditida</taxon>
        <taxon>Tylenchina</taxon>
        <taxon>Tylenchomorpha</taxon>
        <taxon>Tylenchoidea</taxon>
        <taxon>Heteroderidae</taxon>
        <taxon>Heteroderinae</taxon>
        <taxon>Heterodera</taxon>
    </lineage>
</organism>
<proteinExistence type="predicted"/>
<comment type="caution">
    <text evidence="1">The sequence shown here is derived from an EMBL/GenBank/DDBJ whole genome shotgun (WGS) entry which is preliminary data.</text>
</comment>
<name>A0ABD2K180_9BILA</name>
<gene>
    <name evidence="1" type="ORF">niasHT_025081</name>
</gene>
<sequence length="83" mass="9743">MCSTSEDSGRFIRLRTTKNEVVLENLSKELSNYGLDHIAYAFVRGVRVDMYCSRCGRRLINIDELCYCPIAEDKCHHRNWQNK</sequence>
<keyword evidence="2" id="KW-1185">Reference proteome</keyword>
<dbReference type="EMBL" id="JBICBT010000859">
    <property type="protein sequence ID" value="KAL3096559.1"/>
    <property type="molecule type" value="Genomic_DNA"/>
</dbReference>
<accession>A0ABD2K180</accession>
<protein>
    <submittedName>
        <fullName evidence="1">Uncharacterized protein</fullName>
    </submittedName>
</protein>
<reference evidence="1 2" key="1">
    <citation type="submission" date="2024-10" db="EMBL/GenBank/DDBJ databases">
        <authorList>
            <person name="Kim D."/>
        </authorList>
    </citation>
    <scope>NUCLEOTIDE SEQUENCE [LARGE SCALE GENOMIC DNA]</scope>
    <source>
        <strain evidence="1">BH-2024</strain>
    </source>
</reference>